<keyword evidence="1" id="KW-1133">Transmembrane helix</keyword>
<proteinExistence type="predicted"/>
<dbReference type="Proteomes" id="UP001519363">
    <property type="component" value="Unassembled WGS sequence"/>
</dbReference>
<accession>A0ABS5AHK1</accession>
<comment type="caution">
    <text evidence="2">The sequence shown here is derived from an EMBL/GenBank/DDBJ whole genome shotgun (WGS) entry which is preliminary data.</text>
</comment>
<organism evidence="2 3">
    <name type="scientific">Crossiella equi</name>
    <dbReference type="NCBI Taxonomy" id="130796"/>
    <lineage>
        <taxon>Bacteria</taxon>
        <taxon>Bacillati</taxon>
        <taxon>Actinomycetota</taxon>
        <taxon>Actinomycetes</taxon>
        <taxon>Pseudonocardiales</taxon>
        <taxon>Pseudonocardiaceae</taxon>
        <taxon>Crossiella</taxon>
    </lineage>
</organism>
<sequence>MREHGSDPDNAVSHPQRSGHLNAARWTVVLGAIGLLGLVVPLFRGGLNHEMTPVLMTTFAFLVLGGSVAGYALVEKDRRRFGRLAVTGGLISVFGLLLGVVLRWLLL</sequence>
<feature type="transmembrane region" description="Helical" evidence="1">
    <location>
        <begin position="23"/>
        <end position="43"/>
    </location>
</feature>
<keyword evidence="3" id="KW-1185">Reference proteome</keyword>
<keyword evidence="1" id="KW-0472">Membrane</keyword>
<evidence type="ECO:0000313" key="2">
    <source>
        <dbReference type="EMBL" id="MBP2476048.1"/>
    </source>
</evidence>
<feature type="transmembrane region" description="Helical" evidence="1">
    <location>
        <begin position="55"/>
        <end position="74"/>
    </location>
</feature>
<dbReference type="EMBL" id="JAGIOO010000001">
    <property type="protein sequence ID" value="MBP2476048.1"/>
    <property type="molecule type" value="Genomic_DNA"/>
</dbReference>
<protein>
    <submittedName>
        <fullName evidence="2">Uncharacterized protein</fullName>
    </submittedName>
</protein>
<reference evidence="2 3" key="1">
    <citation type="submission" date="2021-03" db="EMBL/GenBank/DDBJ databases">
        <title>Sequencing the genomes of 1000 actinobacteria strains.</title>
        <authorList>
            <person name="Klenk H.-P."/>
        </authorList>
    </citation>
    <scope>NUCLEOTIDE SEQUENCE [LARGE SCALE GENOMIC DNA]</scope>
    <source>
        <strain evidence="2 3">DSM 44580</strain>
    </source>
</reference>
<keyword evidence="1" id="KW-0812">Transmembrane</keyword>
<name>A0ABS5AHK1_9PSEU</name>
<evidence type="ECO:0000313" key="3">
    <source>
        <dbReference type="Proteomes" id="UP001519363"/>
    </source>
</evidence>
<feature type="transmembrane region" description="Helical" evidence="1">
    <location>
        <begin position="86"/>
        <end position="106"/>
    </location>
</feature>
<evidence type="ECO:0000256" key="1">
    <source>
        <dbReference type="SAM" id="Phobius"/>
    </source>
</evidence>
<dbReference type="RefSeq" id="WP_143342583.1">
    <property type="nucleotide sequence ID" value="NZ_JAGIOO010000001.1"/>
</dbReference>
<gene>
    <name evidence="2" type="ORF">JOF53_004920</name>
</gene>